<proteinExistence type="predicted"/>
<dbReference type="Proteomes" id="UP000823674">
    <property type="component" value="Chromosome A04"/>
</dbReference>
<gene>
    <name evidence="3" type="primary">A04g505030.1_BraROA</name>
    <name evidence="3" type="ORF">IGI04_015579</name>
</gene>
<evidence type="ECO:0000256" key="1">
    <source>
        <dbReference type="SAM" id="MobiDB-lite"/>
    </source>
</evidence>
<keyword evidence="2" id="KW-0812">Transmembrane</keyword>
<name>A0ABQ7MQM4_BRACM</name>
<accession>A0ABQ7MQM4</accession>
<reference evidence="3 4" key="1">
    <citation type="submission" date="2021-03" db="EMBL/GenBank/DDBJ databases">
        <authorList>
            <person name="King G.J."/>
            <person name="Bancroft I."/>
            <person name="Baten A."/>
            <person name="Bloomfield J."/>
            <person name="Borpatragohain P."/>
            <person name="He Z."/>
            <person name="Irish N."/>
            <person name="Irwin J."/>
            <person name="Liu K."/>
            <person name="Mauleon R.P."/>
            <person name="Moore J."/>
            <person name="Morris R."/>
            <person name="Ostergaard L."/>
            <person name="Wang B."/>
            <person name="Wells R."/>
        </authorList>
    </citation>
    <scope>NUCLEOTIDE SEQUENCE [LARGE SCALE GENOMIC DNA]</scope>
    <source>
        <strain evidence="3">R-o-18</strain>
        <tissue evidence="3">Leaf</tissue>
    </source>
</reference>
<feature type="compositionally biased region" description="Basic and acidic residues" evidence="1">
    <location>
        <begin position="183"/>
        <end position="211"/>
    </location>
</feature>
<dbReference type="EMBL" id="JADBGQ010000004">
    <property type="protein sequence ID" value="KAG5400972.1"/>
    <property type="molecule type" value="Genomic_DNA"/>
</dbReference>
<feature type="compositionally biased region" description="Polar residues" evidence="1">
    <location>
        <begin position="217"/>
        <end position="231"/>
    </location>
</feature>
<feature type="region of interest" description="Disordered" evidence="1">
    <location>
        <begin position="183"/>
        <end position="238"/>
    </location>
</feature>
<sequence length="238" mass="27245">MTDSTQEQIPKACKIADLLTFRDCFQGFTLHLLSVDVTVIFVLVFLVVVHTQSGGLRCLSMLRGDMCFDIHDFKDARKELDTTRAMMDQRQRNERSEKSVAASYRRERRPQTLKHTAPAASNRPTSHNLHRETHLGLARSPKKNRTGSTRRDLQPAMPSYGEGRLKIAASNPQPVTVYIHLTERSKEQSDMKRAPPPEKRHQVNKKAERSSEAYPSPHTQSANTKTQTTARLTWRKRR</sequence>
<protein>
    <submittedName>
        <fullName evidence="3">Uncharacterized protein</fullName>
    </submittedName>
</protein>
<keyword evidence="4" id="KW-1185">Reference proteome</keyword>
<keyword evidence="2" id="KW-1133">Transmembrane helix</keyword>
<feature type="region of interest" description="Disordered" evidence="1">
    <location>
        <begin position="84"/>
        <end position="158"/>
    </location>
</feature>
<evidence type="ECO:0000313" key="4">
    <source>
        <dbReference type="Proteomes" id="UP000823674"/>
    </source>
</evidence>
<feature type="compositionally biased region" description="Basic and acidic residues" evidence="1">
    <location>
        <begin position="84"/>
        <end position="98"/>
    </location>
</feature>
<feature type="transmembrane region" description="Helical" evidence="2">
    <location>
        <begin position="28"/>
        <end position="49"/>
    </location>
</feature>
<keyword evidence="2" id="KW-0472">Membrane</keyword>
<evidence type="ECO:0000313" key="3">
    <source>
        <dbReference type="EMBL" id="KAG5400972.1"/>
    </source>
</evidence>
<organism evidence="3 4">
    <name type="scientific">Brassica rapa subsp. trilocularis</name>
    <dbReference type="NCBI Taxonomy" id="1813537"/>
    <lineage>
        <taxon>Eukaryota</taxon>
        <taxon>Viridiplantae</taxon>
        <taxon>Streptophyta</taxon>
        <taxon>Embryophyta</taxon>
        <taxon>Tracheophyta</taxon>
        <taxon>Spermatophyta</taxon>
        <taxon>Magnoliopsida</taxon>
        <taxon>eudicotyledons</taxon>
        <taxon>Gunneridae</taxon>
        <taxon>Pentapetalae</taxon>
        <taxon>rosids</taxon>
        <taxon>malvids</taxon>
        <taxon>Brassicales</taxon>
        <taxon>Brassicaceae</taxon>
        <taxon>Brassiceae</taxon>
        <taxon>Brassica</taxon>
    </lineage>
</organism>
<comment type="caution">
    <text evidence="3">The sequence shown here is derived from an EMBL/GenBank/DDBJ whole genome shotgun (WGS) entry which is preliminary data.</text>
</comment>
<evidence type="ECO:0000256" key="2">
    <source>
        <dbReference type="SAM" id="Phobius"/>
    </source>
</evidence>